<dbReference type="GO" id="GO:0005789">
    <property type="term" value="C:endoplasmic reticulum membrane"/>
    <property type="evidence" value="ECO:0007669"/>
    <property type="project" value="UniProtKB-SubCell"/>
</dbReference>
<keyword evidence="9 10" id="KW-0472">Membrane</keyword>
<keyword evidence="12" id="KW-1185">Reference proteome</keyword>
<dbReference type="RefSeq" id="XP_025380163.1">
    <property type="nucleotide sequence ID" value="XM_025523783.1"/>
</dbReference>
<proteinExistence type="inferred from homology"/>
<reference evidence="11 12" key="1">
    <citation type="journal article" date="2018" name="Mol. Biol. Evol.">
        <title>Broad Genomic Sampling Reveals a Smut Pathogenic Ancestry of the Fungal Clade Ustilaginomycotina.</title>
        <authorList>
            <person name="Kijpornyongpan T."/>
            <person name="Mondo S.J."/>
            <person name="Barry K."/>
            <person name="Sandor L."/>
            <person name="Lee J."/>
            <person name="Lipzen A."/>
            <person name="Pangilinan J."/>
            <person name="LaButti K."/>
            <person name="Hainaut M."/>
            <person name="Henrissat B."/>
            <person name="Grigoriev I.V."/>
            <person name="Spatafora J.W."/>
            <person name="Aime M.C."/>
        </authorList>
    </citation>
    <scope>NUCLEOTIDE SEQUENCE [LARGE SCALE GENOMIC DNA]</scope>
    <source>
        <strain evidence="11 12">MCA 4198</strain>
    </source>
</reference>
<sequence>MHTGRSLHPGLLKDYTRVQQRAPWTPSLGTSFRMLLLVRVMSAMYSGIPDCDETFNYWEPLHLLSHPPRPLGSSQSAFETWEYSPAFAIRSWLYLLQYLPVARYFVGLFHADKRSAFFAVRMTLAFTSSFCEASLVRSVAQVVNPRVARYMLALLLCSAGMYEASTALLPSTFVMYTSTLALSFAFYPSRSAKERFPSNVNLPSTPPYRLLGAVGAFALGTLWGWPFALFLSVPFVFEEIFLASGLLVSTSRLTNLWIARTISGVKVASVAALSAVPLILIDTLAYGRPVLVPVNIVVYNILSARRGAGPDLYGVEPWYFYLLNLTLNFGPILLLSILSIPALGLTLIVDRRRLQPLESTSKTIQKGHPDGLQGSSEALLLTLRLLPQYLWMGLLTSQAHKEERFMFPAYPLLCFNAAVSIYLFRSCLERVYTRCTKSTYKASRTKLFSLCTAAIVCVCALINVSRILHVAHSYHAPMTLLDFFSRHELPRVVAQRFPGEQTPIVRQRISAGLEPVRTREEKLAQGARILYSSSGVEAEEPSVDLSPLKTNTGSAEQGESIRLCYGKEWYRFPTHYLVPDGVRVDFIKSEFNGQLPKHFASGSTAEGATVSQLGLLDDVLGWAWPWKGITRAVPSGFNDMNLEEPDRYVHVDTCDYIVDLDHPHRYAHPSAEPPPTYEPRYAVNADQWDRVLCLDFLDAGSSHAPPSSLISDKIWATVERAYWLPKWLRKGTNRYGDYCLLRTTRNDSFVAPNQDPLIAVS</sequence>
<dbReference type="UniPathway" id="UPA00378"/>
<evidence type="ECO:0000256" key="7">
    <source>
        <dbReference type="ARBA" id="ARBA00022824"/>
    </source>
</evidence>
<evidence type="ECO:0000313" key="12">
    <source>
        <dbReference type="Proteomes" id="UP000245768"/>
    </source>
</evidence>
<dbReference type="EMBL" id="KZ819634">
    <property type="protein sequence ID" value="PWN92965.1"/>
    <property type="molecule type" value="Genomic_DNA"/>
</dbReference>
<evidence type="ECO:0000313" key="11">
    <source>
        <dbReference type="EMBL" id="PWN92965.1"/>
    </source>
</evidence>
<feature type="transmembrane region" description="Helical" evidence="10">
    <location>
        <begin position="240"/>
        <end position="258"/>
    </location>
</feature>
<evidence type="ECO:0000256" key="9">
    <source>
        <dbReference type="ARBA" id="ARBA00023136"/>
    </source>
</evidence>
<dbReference type="InParanoid" id="A0A316YYP5"/>
<feature type="transmembrane region" description="Helical" evidence="10">
    <location>
        <begin position="447"/>
        <end position="468"/>
    </location>
</feature>
<dbReference type="OrthoDB" id="497541at2759"/>
<dbReference type="STRING" id="215250.A0A316YYP5"/>
<keyword evidence="5" id="KW-0808">Transferase</keyword>
<feature type="transmembrane region" description="Helical" evidence="10">
    <location>
        <begin position="265"/>
        <end position="286"/>
    </location>
</feature>
<evidence type="ECO:0000256" key="8">
    <source>
        <dbReference type="ARBA" id="ARBA00022989"/>
    </source>
</evidence>
<dbReference type="Pfam" id="PF03901">
    <property type="entry name" value="Glyco_transf_22"/>
    <property type="match status" value="1"/>
</dbReference>
<dbReference type="PANTHER" id="PTHR22760:SF2">
    <property type="entry name" value="ALPHA-1,2-MANNOSYLTRANSFERASE ALG9"/>
    <property type="match status" value="1"/>
</dbReference>
<keyword evidence="7 10" id="KW-0256">Endoplasmic reticulum</keyword>
<dbReference type="AlphaFoldDB" id="A0A316YYP5"/>
<accession>A0A316YYP5</accession>
<evidence type="ECO:0000256" key="4">
    <source>
        <dbReference type="ARBA" id="ARBA00022676"/>
    </source>
</evidence>
<feature type="transmembrane region" description="Helical" evidence="10">
    <location>
        <begin position="208"/>
        <end position="228"/>
    </location>
</feature>
<keyword evidence="8 10" id="KW-1133">Transmembrane helix</keyword>
<evidence type="ECO:0000256" key="1">
    <source>
        <dbReference type="ARBA" id="ARBA00004477"/>
    </source>
</evidence>
<evidence type="ECO:0000256" key="2">
    <source>
        <dbReference type="ARBA" id="ARBA00004922"/>
    </source>
</evidence>
<dbReference type="EC" id="2.4.1.-" evidence="10"/>
<dbReference type="FunCoup" id="A0A316YYP5">
    <property type="interactions" value="536"/>
</dbReference>
<organism evidence="11 12">
    <name type="scientific">Acaromyces ingoldii</name>
    <dbReference type="NCBI Taxonomy" id="215250"/>
    <lineage>
        <taxon>Eukaryota</taxon>
        <taxon>Fungi</taxon>
        <taxon>Dikarya</taxon>
        <taxon>Basidiomycota</taxon>
        <taxon>Ustilaginomycotina</taxon>
        <taxon>Exobasidiomycetes</taxon>
        <taxon>Exobasidiales</taxon>
        <taxon>Cryptobasidiaceae</taxon>
        <taxon>Acaromyces</taxon>
    </lineage>
</organism>
<gene>
    <name evidence="11" type="ORF">FA10DRAFT_282644</name>
</gene>
<feature type="transmembrane region" description="Helical" evidence="10">
    <location>
        <begin position="318"/>
        <end position="349"/>
    </location>
</feature>
<feature type="transmembrane region" description="Helical" evidence="10">
    <location>
        <begin position="168"/>
        <end position="187"/>
    </location>
</feature>
<dbReference type="Proteomes" id="UP000245768">
    <property type="component" value="Unassembled WGS sequence"/>
</dbReference>
<dbReference type="InterPro" id="IPR005599">
    <property type="entry name" value="GPI_mannosylTrfase"/>
</dbReference>
<evidence type="ECO:0000256" key="10">
    <source>
        <dbReference type="RuleBase" id="RU363075"/>
    </source>
</evidence>
<comment type="similarity">
    <text evidence="3 10">Belongs to the glycosyltransferase 22 family.</text>
</comment>
<keyword evidence="4 10" id="KW-0328">Glycosyltransferase</keyword>
<comment type="subcellular location">
    <subcellularLocation>
        <location evidence="1 10">Endoplasmic reticulum membrane</location>
        <topology evidence="1 10">Multi-pass membrane protein</topology>
    </subcellularLocation>
</comment>
<protein>
    <recommendedName>
        <fullName evidence="10">Mannosyltransferase</fullName>
        <ecNumber evidence="10">2.4.1.-</ecNumber>
    </recommendedName>
</protein>
<evidence type="ECO:0000256" key="5">
    <source>
        <dbReference type="ARBA" id="ARBA00022679"/>
    </source>
</evidence>
<keyword evidence="6 10" id="KW-0812">Transmembrane</keyword>
<dbReference type="PANTHER" id="PTHR22760">
    <property type="entry name" value="GLYCOSYLTRANSFERASE"/>
    <property type="match status" value="1"/>
</dbReference>
<dbReference type="GO" id="GO:0000026">
    <property type="term" value="F:alpha-1,2-mannosyltransferase activity"/>
    <property type="evidence" value="ECO:0007669"/>
    <property type="project" value="TreeGrafter"/>
</dbReference>
<evidence type="ECO:0000256" key="6">
    <source>
        <dbReference type="ARBA" id="ARBA00022692"/>
    </source>
</evidence>
<comment type="pathway">
    <text evidence="2">Protein modification; protein glycosylation.</text>
</comment>
<dbReference type="GO" id="GO:0006487">
    <property type="term" value="P:protein N-linked glycosylation"/>
    <property type="evidence" value="ECO:0007669"/>
    <property type="project" value="TreeGrafter"/>
</dbReference>
<evidence type="ECO:0000256" key="3">
    <source>
        <dbReference type="ARBA" id="ARBA00007063"/>
    </source>
</evidence>
<dbReference type="GeneID" id="37045699"/>
<name>A0A316YYP5_9BASI</name>